<dbReference type="RefSeq" id="WP_117444779.1">
    <property type="nucleotide sequence ID" value="NZ_JAJFEN010000100.1"/>
</dbReference>
<dbReference type="OrthoDB" id="1821349at2"/>
<dbReference type="SUPFAM" id="SSF141694">
    <property type="entry name" value="AF2212/PG0164-like"/>
    <property type="match status" value="1"/>
</dbReference>
<protein>
    <submittedName>
        <fullName evidence="1">DUF1905 domain-containing protein</fullName>
    </submittedName>
</protein>
<dbReference type="Gene3D" id="2.40.30.100">
    <property type="entry name" value="AF2212/PG0164-like"/>
    <property type="match status" value="1"/>
</dbReference>
<dbReference type="Pfam" id="PF08922">
    <property type="entry name" value="DUF1905"/>
    <property type="match status" value="1"/>
</dbReference>
<evidence type="ECO:0000313" key="1">
    <source>
        <dbReference type="EMBL" id="RGC09629.1"/>
    </source>
</evidence>
<dbReference type="InterPro" id="IPR015018">
    <property type="entry name" value="DUF1905"/>
</dbReference>
<accession>A0A3E2VG45</accession>
<reference evidence="1 2" key="1">
    <citation type="submission" date="2018-08" db="EMBL/GenBank/DDBJ databases">
        <title>A genome reference for cultivated species of the human gut microbiota.</title>
        <authorList>
            <person name="Zou Y."/>
            <person name="Xue W."/>
            <person name="Luo G."/>
        </authorList>
    </citation>
    <scope>NUCLEOTIDE SEQUENCE [LARGE SCALE GENOMIC DNA]</scope>
    <source>
        <strain evidence="1 2">OF01-2LB</strain>
    </source>
</reference>
<dbReference type="AlphaFoldDB" id="A0A3E2VG45"/>
<organism evidence="1 2">
    <name type="scientific">Clostridium innocuum</name>
    <dbReference type="NCBI Taxonomy" id="1522"/>
    <lineage>
        <taxon>Bacteria</taxon>
        <taxon>Bacillati</taxon>
        <taxon>Bacillota</taxon>
        <taxon>Clostridia</taxon>
        <taxon>Eubacteriales</taxon>
        <taxon>Clostridiaceae</taxon>
        <taxon>Clostridium</taxon>
    </lineage>
</organism>
<dbReference type="EMBL" id="QVEV01000050">
    <property type="protein sequence ID" value="RGC09629.1"/>
    <property type="molecule type" value="Genomic_DNA"/>
</dbReference>
<evidence type="ECO:0000313" key="2">
    <source>
        <dbReference type="Proteomes" id="UP000260025"/>
    </source>
</evidence>
<dbReference type="InterPro" id="IPR037079">
    <property type="entry name" value="AF2212/PG0164-like_sf"/>
</dbReference>
<sequence>MTYTFTEKLFKQGNRYFIKIPFNVWEKCGQKGMVAVRVYIEENCTFECKLVPKGEGTYYIPIRKNVIHQINSVDALSVAFEVISGLTRINCDSPYSKENPIRKIDSIQSITYPKTGYCGQLCIAMLTGLSVDEVVAVMQTKAWGCSFTKLLETLDYFGILHDDKPTYTKGKEVILPECCILNIKDEQKNHFVLYYKGIYYDSKNIDYKEIISYMRIFV</sequence>
<name>A0A3E2VG45_CLOIN</name>
<dbReference type="Proteomes" id="UP000260025">
    <property type="component" value="Unassembled WGS sequence"/>
</dbReference>
<gene>
    <name evidence="1" type="ORF">DXA38_20340</name>
</gene>
<proteinExistence type="predicted"/>
<comment type="caution">
    <text evidence="1">The sequence shown here is derived from an EMBL/GenBank/DDBJ whole genome shotgun (WGS) entry which is preliminary data.</text>
</comment>